<keyword evidence="3" id="KW-1185">Reference proteome</keyword>
<feature type="region of interest" description="Disordered" evidence="1">
    <location>
        <begin position="301"/>
        <end position="363"/>
    </location>
</feature>
<dbReference type="EMBL" id="JAPMOS010000010">
    <property type="protein sequence ID" value="KAJ4460854.1"/>
    <property type="molecule type" value="Genomic_DNA"/>
</dbReference>
<sequence>MSQVTEEKRGITRAVARLVPFHNYYTIQFRQSRPVSHFSVYFRDTEEELRAPAYLGYSWGKEARPRPSTDVASGQSKSSMVSMVAAIVTEKLPEARDVLVVPEGRYQSLLVTELVVGASRTMPEADPLSRLTYHCTQAYRLGADGTLQPEVGDDQSLPEVRISPGRTVDPLLEPIAGPEIPAHPHLFVDFTLAEPLRGSLLLCGAHPNAPKGTRGAPSALYGPEMERFAGAVRGLVAEAPWSLAPEGTRARQLAVLNSLATRYECALVEGSALVGSAGTLAIPARSAPRLVFQLTFMGQPNPRSAAPSAPPSRQPALPLGGCPADGDDMGEPPTDEFGEPIPDLVPPPSADLPDPQGAQSHEEADFDPAMGHQAADGCPQAAFGPVGIEIPLLEALRPDGYLSPVLSAPATFPGMTVQAQVTLTPQAQHIRVSIAHQGRPCLTVTGRIGAEGELFATPDRTAATLARFMADVLFEQRGHTLGPLVDGLRSTDVFLDAFLRFAPVYQRLDADPC</sequence>
<accession>A0ABQ8UNU7</accession>
<proteinExistence type="predicted"/>
<evidence type="ECO:0000313" key="3">
    <source>
        <dbReference type="Proteomes" id="UP001141327"/>
    </source>
</evidence>
<evidence type="ECO:0000313" key="2">
    <source>
        <dbReference type="EMBL" id="KAJ4460854.1"/>
    </source>
</evidence>
<organism evidence="2 3">
    <name type="scientific">Paratrimastix pyriformis</name>
    <dbReference type="NCBI Taxonomy" id="342808"/>
    <lineage>
        <taxon>Eukaryota</taxon>
        <taxon>Metamonada</taxon>
        <taxon>Preaxostyla</taxon>
        <taxon>Paratrimastigidae</taxon>
        <taxon>Paratrimastix</taxon>
    </lineage>
</organism>
<evidence type="ECO:0000256" key="1">
    <source>
        <dbReference type="SAM" id="MobiDB-lite"/>
    </source>
</evidence>
<protein>
    <submittedName>
        <fullName evidence="2">Uncharacterized protein</fullName>
    </submittedName>
</protein>
<feature type="compositionally biased region" description="Acidic residues" evidence="1">
    <location>
        <begin position="325"/>
        <end position="338"/>
    </location>
</feature>
<comment type="caution">
    <text evidence="2">The sequence shown here is derived from an EMBL/GenBank/DDBJ whole genome shotgun (WGS) entry which is preliminary data.</text>
</comment>
<dbReference type="Proteomes" id="UP001141327">
    <property type="component" value="Unassembled WGS sequence"/>
</dbReference>
<gene>
    <name evidence="2" type="ORF">PAPYR_2677</name>
</gene>
<name>A0ABQ8UNU7_9EUKA</name>
<reference evidence="2" key="1">
    <citation type="journal article" date="2022" name="bioRxiv">
        <title>Genomics of Preaxostyla Flagellates Illuminates Evolutionary Transitions and the Path Towards Mitochondrial Loss.</title>
        <authorList>
            <person name="Novak L.V.F."/>
            <person name="Treitli S.C."/>
            <person name="Pyrih J."/>
            <person name="Halakuc P."/>
            <person name="Pipaliya S.V."/>
            <person name="Vacek V."/>
            <person name="Brzon O."/>
            <person name="Soukal P."/>
            <person name="Eme L."/>
            <person name="Dacks J.B."/>
            <person name="Karnkowska A."/>
            <person name="Elias M."/>
            <person name="Hampl V."/>
        </authorList>
    </citation>
    <scope>NUCLEOTIDE SEQUENCE</scope>
    <source>
        <strain evidence="2">RCP-MX</strain>
    </source>
</reference>